<evidence type="ECO:0000313" key="2">
    <source>
        <dbReference type="Proteomes" id="UP000184041"/>
    </source>
</evidence>
<dbReference type="EMBL" id="FQUS01000003">
    <property type="protein sequence ID" value="SHE76686.1"/>
    <property type="molecule type" value="Genomic_DNA"/>
</dbReference>
<dbReference type="STRING" id="1194090.SAMN05443144_103132"/>
<organism evidence="1 2">
    <name type="scientific">Fodinibius roseus</name>
    <dbReference type="NCBI Taxonomy" id="1194090"/>
    <lineage>
        <taxon>Bacteria</taxon>
        <taxon>Pseudomonadati</taxon>
        <taxon>Balneolota</taxon>
        <taxon>Balneolia</taxon>
        <taxon>Balneolales</taxon>
        <taxon>Balneolaceae</taxon>
        <taxon>Fodinibius</taxon>
    </lineage>
</organism>
<keyword evidence="1" id="KW-0238">DNA-binding</keyword>
<dbReference type="InterPro" id="IPR038056">
    <property type="entry name" value="YjbR-like_sf"/>
</dbReference>
<proteinExistence type="predicted"/>
<accession>A0A1M4W637</accession>
<dbReference type="AlphaFoldDB" id="A0A1M4W637"/>
<dbReference type="SUPFAM" id="SSF142906">
    <property type="entry name" value="YjbR-like"/>
    <property type="match status" value="1"/>
</dbReference>
<dbReference type="PANTHER" id="PTHR35145">
    <property type="entry name" value="CYTOPLASMIC PROTEIN-RELATED"/>
    <property type="match status" value="1"/>
</dbReference>
<sequence length="121" mass="14300">MNIEDFREFCLSFKGTTEHSPFEDKDILAFKVMDKIYAIADADKFKNIELKCDPVKASMLRNLYKEVQPSRHMDKRQWNTIHPEGALDEELIKEWIKDSYSLVVDGLSRKKQKKLEKMEES</sequence>
<dbReference type="RefSeq" id="WP_073059635.1">
    <property type="nucleotide sequence ID" value="NZ_FQUS01000003.1"/>
</dbReference>
<dbReference type="PANTHER" id="PTHR35145:SF1">
    <property type="entry name" value="CYTOPLASMIC PROTEIN"/>
    <property type="match status" value="1"/>
</dbReference>
<dbReference type="Pfam" id="PF04237">
    <property type="entry name" value="YjbR"/>
    <property type="match status" value="1"/>
</dbReference>
<dbReference type="InterPro" id="IPR007351">
    <property type="entry name" value="YjbR"/>
</dbReference>
<dbReference type="GO" id="GO:0003677">
    <property type="term" value="F:DNA binding"/>
    <property type="evidence" value="ECO:0007669"/>
    <property type="project" value="UniProtKB-KW"/>
</dbReference>
<reference evidence="1 2" key="1">
    <citation type="submission" date="2016-11" db="EMBL/GenBank/DDBJ databases">
        <authorList>
            <person name="Jaros S."/>
            <person name="Januszkiewicz K."/>
            <person name="Wedrychowicz H."/>
        </authorList>
    </citation>
    <scope>NUCLEOTIDE SEQUENCE [LARGE SCALE GENOMIC DNA]</scope>
    <source>
        <strain evidence="1 2">DSM 21986</strain>
    </source>
</reference>
<dbReference type="Proteomes" id="UP000184041">
    <property type="component" value="Unassembled WGS sequence"/>
</dbReference>
<evidence type="ECO:0000313" key="1">
    <source>
        <dbReference type="EMBL" id="SHE76686.1"/>
    </source>
</evidence>
<protein>
    <submittedName>
        <fullName evidence="1">Predicted DNA-binding protein, MmcQ/YjbR family</fullName>
    </submittedName>
</protein>
<dbReference type="Gene3D" id="3.90.1150.30">
    <property type="match status" value="1"/>
</dbReference>
<dbReference type="OrthoDB" id="9789813at2"/>
<keyword evidence="2" id="KW-1185">Reference proteome</keyword>
<dbReference type="InterPro" id="IPR058532">
    <property type="entry name" value="YjbR/MT2646/Rv2570-like"/>
</dbReference>
<gene>
    <name evidence="1" type="ORF">SAMN05443144_103132</name>
</gene>
<name>A0A1M4W637_9BACT</name>